<organism evidence="2 3">
    <name type="scientific">Temnothorax longispinosus</name>
    <dbReference type="NCBI Taxonomy" id="300112"/>
    <lineage>
        <taxon>Eukaryota</taxon>
        <taxon>Metazoa</taxon>
        <taxon>Ecdysozoa</taxon>
        <taxon>Arthropoda</taxon>
        <taxon>Hexapoda</taxon>
        <taxon>Insecta</taxon>
        <taxon>Pterygota</taxon>
        <taxon>Neoptera</taxon>
        <taxon>Endopterygota</taxon>
        <taxon>Hymenoptera</taxon>
        <taxon>Apocrita</taxon>
        <taxon>Aculeata</taxon>
        <taxon>Formicoidea</taxon>
        <taxon>Formicidae</taxon>
        <taxon>Myrmicinae</taxon>
        <taxon>Temnothorax</taxon>
    </lineage>
</organism>
<evidence type="ECO:0000313" key="3">
    <source>
        <dbReference type="Proteomes" id="UP000310200"/>
    </source>
</evidence>
<accession>A0A4S2KS49</accession>
<feature type="region of interest" description="Disordered" evidence="1">
    <location>
        <begin position="1"/>
        <end position="28"/>
    </location>
</feature>
<keyword evidence="3" id="KW-1185">Reference proteome</keyword>
<evidence type="ECO:0000313" key="2">
    <source>
        <dbReference type="EMBL" id="TGZ52725.1"/>
    </source>
</evidence>
<proteinExistence type="predicted"/>
<dbReference type="Proteomes" id="UP000310200">
    <property type="component" value="Unassembled WGS sequence"/>
</dbReference>
<protein>
    <submittedName>
        <fullName evidence="2">Uncharacterized protein</fullName>
    </submittedName>
</protein>
<sequence length="134" mass="14710">MWHVSRGQTHGRAPAGEAGRWSAGGEWTSWRGGGERDLVFTPATYEIAVAASLSMSACPVAGIDPRCRCSMQHDVDERCQTKRRPWKSAKAGRSLDVSSPSLSSIELELDLVVNAGRKQCCNHYLHSLKQLTLE</sequence>
<reference evidence="2 3" key="1">
    <citation type="journal article" date="2019" name="Philos. Trans. R. Soc. Lond., B, Biol. Sci.">
        <title>Ant behaviour and brain gene expression of defending hosts depend on the ecological success of the intruding social parasite.</title>
        <authorList>
            <person name="Kaur R."/>
            <person name="Stoldt M."/>
            <person name="Jongepier E."/>
            <person name="Feldmeyer B."/>
            <person name="Menzel F."/>
            <person name="Bornberg-Bauer E."/>
            <person name="Foitzik S."/>
        </authorList>
    </citation>
    <scope>NUCLEOTIDE SEQUENCE [LARGE SCALE GENOMIC DNA]</scope>
    <source>
        <tissue evidence="2">Whole body</tissue>
    </source>
</reference>
<gene>
    <name evidence="2" type="ORF">DBV15_02522</name>
</gene>
<name>A0A4S2KS49_9HYME</name>
<dbReference type="EMBL" id="QBLH01001194">
    <property type="protein sequence ID" value="TGZ52725.1"/>
    <property type="molecule type" value="Genomic_DNA"/>
</dbReference>
<comment type="caution">
    <text evidence="2">The sequence shown here is derived from an EMBL/GenBank/DDBJ whole genome shotgun (WGS) entry which is preliminary data.</text>
</comment>
<dbReference type="AlphaFoldDB" id="A0A4S2KS49"/>
<evidence type="ECO:0000256" key="1">
    <source>
        <dbReference type="SAM" id="MobiDB-lite"/>
    </source>
</evidence>